<evidence type="ECO:0000256" key="7">
    <source>
        <dbReference type="ARBA" id="ARBA00022741"/>
    </source>
</evidence>
<dbReference type="GO" id="GO:0005524">
    <property type="term" value="F:ATP binding"/>
    <property type="evidence" value="ECO:0007669"/>
    <property type="project" value="UniProtKB-UniRule"/>
</dbReference>
<dbReference type="GO" id="GO:0030154">
    <property type="term" value="P:cell differentiation"/>
    <property type="evidence" value="ECO:0007669"/>
    <property type="project" value="UniProtKB-KW"/>
</dbReference>
<keyword evidence="10 14" id="KW-0067">ATP-binding</keyword>
<keyword evidence="8" id="KW-0418">Kinase</keyword>
<comment type="cofactor">
    <cofactor evidence="1">
        <name>Mg(2+)</name>
        <dbReference type="ChEBI" id="CHEBI:18420"/>
    </cofactor>
</comment>
<feature type="compositionally biased region" description="Polar residues" evidence="16">
    <location>
        <begin position="1"/>
        <end position="20"/>
    </location>
</feature>
<dbReference type="GO" id="GO:0000287">
    <property type="term" value="F:magnesium ion binding"/>
    <property type="evidence" value="ECO:0007669"/>
    <property type="project" value="UniProtKB-ARBA"/>
</dbReference>
<evidence type="ECO:0000313" key="19">
    <source>
        <dbReference type="Proteomes" id="UP001153737"/>
    </source>
</evidence>
<accession>A0A9P0GQ93</accession>
<evidence type="ECO:0000256" key="5">
    <source>
        <dbReference type="ARBA" id="ARBA00022679"/>
    </source>
</evidence>
<gene>
    <name evidence="18" type="ORF">PHAECO_LOCUS2721</name>
</gene>
<evidence type="ECO:0000256" key="13">
    <source>
        <dbReference type="ARBA" id="ARBA00022871"/>
    </source>
</evidence>
<reference evidence="18" key="2">
    <citation type="submission" date="2022-10" db="EMBL/GenBank/DDBJ databases">
        <authorList>
            <consortium name="ENA_rothamsted_submissions"/>
            <consortium name="culmorum"/>
            <person name="King R."/>
        </authorList>
    </citation>
    <scope>NUCLEOTIDE SEQUENCE</scope>
</reference>
<dbReference type="EMBL" id="OU896717">
    <property type="protein sequence ID" value="CAH1118515.1"/>
    <property type="molecule type" value="Genomic_DNA"/>
</dbReference>
<evidence type="ECO:0000313" key="18">
    <source>
        <dbReference type="EMBL" id="CAH1118515.1"/>
    </source>
</evidence>
<organism evidence="18 19">
    <name type="scientific">Phaedon cochleariae</name>
    <name type="common">Mustard beetle</name>
    <dbReference type="NCBI Taxonomy" id="80249"/>
    <lineage>
        <taxon>Eukaryota</taxon>
        <taxon>Metazoa</taxon>
        <taxon>Ecdysozoa</taxon>
        <taxon>Arthropoda</taxon>
        <taxon>Hexapoda</taxon>
        <taxon>Insecta</taxon>
        <taxon>Pterygota</taxon>
        <taxon>Neoptera</taxon>
        <taxon>Endopterygota</taxon>
        <taxon>Coleoptera</taxon>
        <taxon>Polyphaga</taxon>
        <taxon>Cucujiformia</taxon>
        <taxon>Chrysomeloidea</taxon>
        <taxon>Chrysomelidae</taxon>
        <taxon>Chrysomelinae</taxon>
        <taxon>Chrysomelini</taxon>
        <taxon>Phaedon</taxon>
    </lineage>
</organism>
<evidence type="ECO:0000256" key="9">
    <source>
        <dbReference type="ARBA" id="ARBA00022782"/>
    </source>
</evidence>
<dbReference type="GO" id="GO:0050321">
    <property type="term" value="F:tau-protein kinase activity"/>
    <property type="evidence" value="ECO:0007669"/>
    <property type="project" value="TreeGrafter"/>
</dbReference>
<feature type="binding site" evidence="14">
    <location>
        <position position="63"/>
    </location>
    <ligand>
        <name>ATP</name>
        <dbReference type="ChEBI" id="CHEBI:30616"/>
    </ligand>
</feature>
<keyword evidence="4" id="KW-0597">Phosphoprotein</keyword>
<feature type="compositionally biased region" description="Basic and acidic residues" evidence="16">
    <location>
        <begin position="339"/>
        <end position="350"/>
    </location>
</feature>
<dbReference type="Proteomes" id="UP001153737">
    <property type="component" value="Chromosome 11"/>
</dbReference>
<dbReference type="FunFam" id="3.30.200.20:FF:000042">
    <property type="entry name" value="Aurora kinase A"/>
    <property type="match status" value="1"/>
</dbReference>
<dbReference type="InterPro" id="IPR011009">
    <property type="entry name" value="Kinase-like_dom_sf"/>
</dbReference>
<dbReference type="PROSITE" id="PS00108">
    <property type="entry name" value="PROTEIN_KINASE_ST"/>
    <property type="match status" value="1"/>
</dbReference>
<feature type="region of interest" description="Disordered" evidence="16">
    <location>
        <begin position="331"/>
        <end position="367"/>
    </location>
</feature>
<dbReference type="AlphaFoldDB" id="A0A9P0GQ93"/>
<dbReference type="GO" id="GO:0007283">
    <property type="term" value="P:spermatogenesis"/>
    <property type="evidence" value="ECO:0007669"/>
    <property type="project" value="UniProtKB-KW"/>
</dbReference>
<keyword evidence="5" id="KW-0808">Transferase</keyword>
<keyword evidence="12" id="KW-0832">Ubl conjugation</keyword>
<keyword evidence="3 15" id="KW-0723">Serine/threonine-protein kinase</keyword>
<dbReference type="InterPro" id="IPR008271">
    <property type="entry name" value="Ser/Thr_kinase_AS"/>
</dbReference>
<keyword evidence="6" id="KW-0479">Metal-binding</keyword>
<dbReference type="GO" id="GO:0035556">
    <property type="term" value="P:intracellular signal transduction"/>
    <property type="evidence" value="ECO:0007669"/>
    <property type="project" value="TreeGrafter"/>
</dbReference>
<dbReference type="InterPro" id="IPR017441">
    <property type="entry name" value="Protein_kinase_ATP_BS"/>
</dbReference>
<evidence type="ECO:0000256" key="1">
    <source>
        <dbReference type="ARBA" id="ARBA00001946"/>
    </source>
</evidence>
<dbReference type="SMART" id="SM00220">
    <property type="entry name" value="S_TKc"/>
    <property type="match status" value="1"/>
</dbReference>
<dbReference type="Pfam" id="PF00069">
    <property type="entry name" value="Pkinase"/>
    <property type="match status" value="1"/>
</dbReference>
<evidence type="ECO:0000259" key="17">
    <source>
        <dbReference type="PROSITE" id="PS50011"/>
    </source>
</evidence>
<evidence type="ECO:0000256" key="2">
    <source>
        <dbReference type="ARBA" id="ARBA00022473"/>
    </source>
</evidence>
<dbReference type="InterPro" id="IPR000719">
    <property type="entry name" value="Prot_kinase_dom"/>
</dbReference>
<evidence type="ECO:0000256" key="14">
    <source>
        <dbReference type="PROSITE-ProRule" id="PRU10141"/>
    </source>
</evidence>
<name>A0A9P0GQ93_PHACE</name>
<dbReference type="CDD" id="cd14162">
    <property type="entry name" value="STKc_TSSK4-like"/>
    <property type="match status" value="1"/>
</dbReference>
<dbReference type="GO" id="GO:0000226">
    <property type="term" value="P:microtubule cytoskeleton organization"/>
    <property type="evidence" value="ECO:0007669"/>
    <property type="project" value="TreeGrafter"/>
</dbReference>
<protein>
    <recommendedName>
        <fullName evidence="17">Protein kinase domain-containing protein</fullName>
    </recommendedName>
</protein>
<dbReference type="PROSITE" id="PS50011">
    <property type="entry name" value="PROTEIN_KINASE_DOM"/>
    <property type="match status" value="1"/>
</dbReference>
<feature type="region of interest" description="Disordered" evidence="16">
    <location>
        <begin position="1"/>
        <end position="23"/>
    </location>
</feature>
<keyword evidence="2" id="KW-0217">Developmental protein</keyword>
<keyword evidence="13" id="KW-0744">Spermatogenesis</keyword>
<evidence type="ECO:0000256" key="4">
    <source>
        <dbReference type="ARBA" id="ARBA00022553"/>
    </source>
</evidence>
<dbReference type="PANTHER" id="PTHR24346">
    <property type="entry name" value="MAP/MICROTUBULE AFFINITY-REGULATING KINASE"/>
    <property type="match status" value="1"/>
</dbReference>
<evidence type="ECO:0000256" key="11">
    <source>
        <dbReference type="ARBA" id="ARBA00022842"/>
    </source>
</evidence>
<dbReference type="PROSITE" id="PS00107">
    <property type="entry name" value="PROTEIN_KINASE_ATP"/>
    <property type="match status" value="1"/>
</dbReference>
<reference evidence="18" key="1">
    <citation type="submission" date="2022-01" db="EMBL/GenBank/DDBJ databases">
        <authorList>
            <person name="King R."/>
        </authorList>
    </citation>
    <scope>NUCLEOTIDE SEQUENCE</scope>
</reference>
<dbReference type="GO" id="GO:0005737">
    <property type="term" value="C:cytoplasm"/>
    <property type="evidence" value="ECO:0007669"/>
    <property type="project" value="TreeGrafter"/>
</dbReference>
<keyword evidence="9" id="KW-0221">Differentiation</keyword>
<evidence type="ECO:0000256" key="16">
    <source>
        <dbReference type="SAM" id="MobiDB-lite"/>
    </source>
</evidence>
<evidence type="ECO:0000256" key="15">
    <source>
        <dbReference type="RuleBase" id="RU000304"/>
    </source>
</evidence>
<dbReference type="FunFam" id="1.10.510.10:FF:000658">
    <property type="entry name" value="Protein CBG12184"/>
    <property type="match status" value="1"/>
</dbReference>
<sequence>MPSVSSLHRSDQTPQVSQDPPQDKKLSVLESHGYYLGKTIGTGSYATVRVSHSERHDGNVAIKIVSKFSAPADYLKKFLPREIEVVKGLRHPNLIRFLQAIETTHRVYIVMEYAENGSLLDIIRKDQYIDEVRSRKWFRQLLEAVDYCHEKGVVHRDIKCENMLMDIGWNIKLSDFGFARTTGKPKNGQTTLSETYCGSYAYASPEILRGIPYQPQYADVWSMGVVLFAMVYGRLPFDDTNYRELIKQVSNKVVFPKDPKVSTACRSLINKILAPLKSRVRIGGIRVDGWFTYDPEAGTSKDKRESITSESDKEERKLSVGSKEVVSLITKQQLQAEATPRDKYRRRSTEEENALMTQEPEESEEQAVKNLNKIAAKAKKEEAKKEESSKK</sequence>
<keyword evidence="19" id="KW-1185">Reference proteome</keyword>
<evidence type="ECO:0000256" key="12">
    <source>
        <dbReference type="ARBA" id="ARBA00022843"/>
    </source>
</evidence>
<dbReference type="Gene3D" id="1.10.510.10">
    <property type="entry name" value="Transferase(Phosphotransferase) domain 1"/>
    <property type="match status" value="1"/>
</dbReference>
<keyword evidence="7 14" id="KW-0547">Nucleotide-binding</keyword>
<evidence type="ECO:0000256" key="3">
    <source>
        <dbReference type="ARBA" id="ARBA00022527"/>
    </source>
</evidence>
<proteinExistence type="inferred from homology"/>
<evidence type="ECO:0000256" key="6">
    <source>
        <dbReference type="ARBA" id="ARBA00022723"/>
    </source>
</evidence>
<keyword evidence="11" id="KW-0460">Magnesium</keyword>
<dbReference type="InterPro" id="IPR047908">
    <property type="entry name" value="TSSK4_cat"/>
</dbReference>
<dbReference type="SUPFAM" id="SSF56112">
    <property type="entry name" value="Protein kinase-like (PK-like)"/>
    <property type="match status" value="1"/>
</dbReference>
<feature type="domain" description="Protein kinase" evidence="17">
    <location>
        <begin position="34"/>
        <end position="291"/>
    </location>
</feature>
<evidence type="ECO:0000256" key="8">
    <source>
        <dbReference type="ARBA" id="ARBA00022777"/>
    </source>
</evidence>
<evidence type="ECO:0000256" key="10">
    <source>
        <dbReference type="ARBA" id="ARBA00022840"/>
    </source>
</evidence>
<comment type="similarity">
    <text evidence="15">Belongs to the protein kinase superfamily.</text>
</comment>
<dbReference type="OrthoDB" id="504170at2759"/>
<dbReference type="PANTHER" id="PTHR24346:SF102">
    <property type="entry name" value="TESTIS-SPECIFIC SERINE_THREONINE-PROTEIN KINASE 1"/>
    <property type="match status" value="1"/>
</dbReference>